<dbReference type="InParanoid" id="A0A165GJC2"/>
<organism evidence="2 3">
    <name type="scientific">Calocera cornea HHB12733</name>
    <dbReference type="NCBI Taxonomy" id="1353952"/>
    <lineage>
        <taxon>Eukaryota</taxon>
        <taxon>Fungi</taxon>
        <taxon>Dikarya</taxon>
        <taxon>Basidiomycota</taxon>
        <taxon>Agaricomycotina</taxon>
        <taxon>Dacrymycetes</taxon>
        <taxon>Dacrymycetales</taxon>
        <taxon>Dacrymycetaceae</taxon>
        <taxon>Calocera</taxon>
    </lineage>
</organism>
<gene>
    <name evidence="2" type="ORF">CALCODRAFT_495215</name>
</gene>
<dbReference type="Proteomes" id="UP000076842">
    <property type="component" value="Unassembled WGS sequence"/>
</dbReference>
<proteinExistence type="predicted"/>
<evidence type="ECO:0000313" key="2">
    <source>
        <dbReference type="EMBL" id="KZT58143.1"/>
    </source>
</evidence>
<keyword evidence="3" id="KW-1185">Reference proteome</keyword>
<feature type="region of interest" description="Disordered" evidence="1">
    <location>
        <begin position="1"/>
        <end position="26"/>
    </location>
</feature>
<dbReference type="AlphaFoldDB" id="A0A165GJC2"/>
<reference evidence="2 3" key="1">
    <citation type="journal article" date="2016" name="Mol. Biol. Evol.">
        <title>Comparative Genomics of Early-Diverging Mushroom-Forming Fungi Provides Insights into the Origins of Lignocellulose Decay Capabilities.</title>
        <authorList>
            <person name="Nagy L.G."/>
            <person name="Riley R."/>
            <person name="Tritt A."/>
            <person name="Adam C."/>
            <person name="Daum C."/>
            <person name="Floudas D."/>
            <person name="Sun H."/>
            <person name="Yadav J.S."/>
            <person name="Pangilinan J."/>
            <person name="Larsson K.H."/>
            <person name="Matsuura K."/>
            <person name="Barry K."/>
            <person name="Labutti K."/>
            <person name="Kuo R."/>
            <person name="Ohm R.A."/>
            <person name="Bhattacharya S.S."/>
            <person name="Shirouzu T."/>
            <person name="Yoshinaga Y."/>
            <person name="Martin F.M."/>
            <person name="Grigoriev I.V."/>
            <person name="Hibbett D.S."/>
        </authorList>
    </citation>
    <scope>NUCLEOTIDE SEQUENCE [LARGE SCALE GENOMIC DNA]</scope>
    <source>
        <strain evidence="2 3">HHB12733</strain>
    </source>
</reference>
<evidence type="ECO:0000313" key="3">
    <source>
        <dbReference type="Proteomes" id="UP000076842"/>
    </source>
</evidence>
<evidence type="ECO:0000256" key="1">
    <source>
        <dbReference type="SAM" id="MobiDB-lite"/>
    </source>
</evidence>
<name>A0A165GJC2_9BASI</name>
<sequence length="75" mass="8093">MGAASTDLPYSEPWATQPPRVPTKPYSVPAPPFSPPPISQFPTFHTLTASAIPVLPLSPIQFVLLPRLLALWGCL</sequence>
<dbReference type="EMBL" id="KV423954">
    <property type="protein sequence ID" value="KZT58143.1"/>
    <property type="molecule type" value="Genomic_DNA"/>
</dbReference>
<protein>
    <submittedName>
        <fullName evidence="2">Uncharacterized protein</fullName>
    </submittedName>
</protein>
<accession>A0A165GJC2</accession>